<dbReference type="AlphaFoldDB" id="A0A8J3HXX4"/>
<keyword evidence="2" id="KW-1133">Transmembrane helix</keyword>
<sequence>MDANNQNINDSLTEPVDVRNRRKSAPVAPPRGERRGIGPGCFIGTIVLVLLLGMVAGVIGSVLYADSMAAKAPITTTKADPNQALVVQLSDDLLTQVATKQLKSATTPGTITNLKVSTPQDGQLVMTGDDQLSFLGIPITRSFRVTMQPYIDACKAKVRVLSVDTGGVPVTGLVDSLEETVNSQLNVDLSSLLNGFSYCATGVSTNSKGMTVSYSVTTK</sequence>
<dbReference type="RefSeq" id="WP_220192087.1">
    <property type="nucleotide sequence ID" value="NZ_BNJF01000001.1"/>
</dbReference>
<evidence type="ECO:0000256" key="2">
    <source>
        <dbReference type="SAM" id="Phobius"/>
    </source>
</evidence>
<gene>
    <name evidence="3" type="ORF">KSX_07210</name>
</gene>
<feature type="compositionally biased region" description="Polar residues" evidence="1">
    <location>
        <begin position="1"/>
        <end position="12"/>
    </location>
</feature>
<reference evidence="3" key="1">
    <citation type="submission" date="2020-10" db="EMBL/GenBank/DDBJ databases">
        <title>Taxonomic study of unclassified bacteria belonging to the class Ktedonobacteria.</title>
        <authorList>
            <person name="Yabe S."/>
            <person name="Wang C.M."/>
            <person name="Zheng Y."/>
            <person name="Sakai Y."/>
            <person name="Cavaletti L."/>
            <person name="Monciardini P."/>
            <person name="Donadio S."/>
        </authorList>
    </citation>
    <scope>NUCLEOTIDE SEQUENCE</scope>
    <source>
        <strain evidence="3">SOSP1-1</strain>
    </source>
</reference>
<keyword evidence="2" id="KW-0472">Membrane</keyword>
<evidence type="ECO:0000313" key="3">
    <source>
        <dbReference type="EMBL" id="GHO42558.1"/>
    </source>
</evidence>
<evidence type="ECO:0000313" key="4">
    <source>
        <dbReference type="Proteomes" id="UP000612362"/>
    </source>
</evidence>
<proteinExistence type="predicted"/>
<keyword evidence="4" id="KW-1185">Reference proteome</keyword>
<feature type="region of interest" description="Disordered" evidence="1">
    <location>
        <begin position="1"/>
        <end position="34"/>
    </location>
</feature>
<protein>
    <submittedName>
        <fullName evidence="3">Uncharacterized protein</fullName>
    </submittedName>
</protein>
<dbReference type="Proteomes" id="UP000612362">
    <property type="component" value="Unassembled WGS sequence"/>
</dbReference>
<dbReference type="EMBL" id="BNJF01000001">
    <property type="protein sequence ID" value="GHO42558.1"/>
    <property type="molecule type" value="Genomic_DNA"/>
</dbReference>
<organism evidence="3 4">
    <name type="scientific">Ktedonospora formicarum</name>
    <dbReference type="NCBI Taxonomy" id="2778364"/>
    <lineage>
        <taxon>Bacteria</taxon>
        <taxon>Bacillati</taxon>
        <taxon>Chloroflexota</taxon>
        <taxon>Ktedonobacteria</taxon>
        <taxon>Ktedonobacterales</taxon>
        <taxon>Ktedonobacteraceae</taxon>
        <taxon>Ktedonospora</taxon>
    </lineage>
</organism>
<evidence type="ECO:0000256" key="1">
    <source>
        <dbReference type="SAM" id="MobiDB-lite"/>
    </source>
</evidence>
<comment type="caution">
    <text evidence="3">The sequence shown here is derived from an EMBL/GenBank/DDBJ whole genome shotgun (WGS) entry which is preliminary data.</text>
</comment>
<name>A0A8J3HXX4_9CHLR</name>
<feature type="transmembrane region" description="Helical" evidence="2">
    <location>
        <begin position="41"/>
        <end position="65"/>
    </location>
</feature>
<accession>A0A8J3HXX4</accession>
<keyword evidence="2" id="KW-0812">Transmembrane</keyword>